<dbReference type="SMART" id="SM00829">
    <property type="entry name" value="PKS_ER"/>
    <property type="match status" value="1"/>
</dbReference>
<dbReference type="Gene3D" id="3.40.50.720">
    <property type="entry name" value="NAD(P)-binding Rossmann-like Domain"/>
    <property type="match status" value="1"/>
</dbReference>
<evidence type="ECO:0000313" key="4">
    <source>
        <dbReference type="EMBL" id="SNZ18944.1"/>
    </source>
</evidence>
<dbReference type="SUPFAM" id="SSF51735">
    <property type="entry name" value="NAD(P)-binding Rossmann-fold domains"/>
    <property type="match status" value="1"/>
</dbReference>
<evidence type="ECO:0000259" key="3">
    <source>
        <dbReference type="SMART" id="SM00829"/>
    </source>
</evidence>
<dbReference type="CDD" id="cd05276">
    <property type="entry name" value="p53_inducible_oxidoreductase"/>
    <property type="match status" value="1"/>
</dbReference>
<protein>
    <submittedName>
        <fullName evidence="4">Putative NAD(P)H quinone oxidoreductase, PIG3 family</fullName>
    </submittedName>
</protein>
<dbReference type="InterPro" id="IPR020843">
    <property type="entry name" value="ER"/>
</dbReference>
<dbReference type="NCBIfam" id="TIGR02824">
    <property type="entry name" value="quinone_pig3"/>
    <property type="match status" value="1"/>
</dbReference>
<name>A0A285PB45_9HYPH</name>
<keyword evidence="2" id="KW-0560">Oxidoreductase</keyword>
<gene>
    <name evidence="4" type="ORF">SAMN06265368_2021</name>
</gene>
<dbReference type="Proteomes" id="UP000219439">
    <property type="component" value="Unassembled WGS sequence"/>
</dbReference>
<dbReference type="InterPro" id="IPR013154">
    <property type="entry name" value="ADH-like_N"/>
</dbReference>
<evidence type="ECO:0000256" key="2">
    <source>
        <dbReference type="ARBA" id="ARBA00023002"/>
    </source>
</evidence>
<dbReference type="GO" id="GO:0070402">
    <property type="term" value="F:NADPH binding"/>
    <property type="evidence" value="ECO:0007669"/>
    <property type="project" value="TreeGrafter"/>
</dbReference>
<reference evidence="4 5" key="1">
    <citation type="submission" date="2017-09" db="EMBL/GenBank/DDBJ databases">
        <authorList>
            <person name="Ehlers B."/>
            <person name="Leendertz F.H."/>
        </authorList>
    </citation>
    <scope>NUCLEOTIDE SEQUENCE [LARGE SCALE GENOMIC DNA]</scope>
    <source>
        <strain evidence="4 5">DSM 18289</strain>
    </source>
</reference>
<keyword evidence="5" id="KW-1185">Reference proteome</keyword>
<dbReference type="PANTHER" id="PTHR48106">
    <property type="entry name" value="QUINONE OXIDOREDUCTASE PIG3-RELATED"/>
    <property type="match status" value="1"/>
</dbReference>
<evidence type="ECO:0000313" key="5">
    <source>
        <dbReference type="Proteomes" id="UP000219439"/>
    </source>
</evidence>
<dbReference type="PANTHER" id="PTHR48106:SF8">
    <property type="entry name" value="OS02G0805600 PROTEIN"/>
    <property type="match status" value="1"/>
</dbReference>
<dbReference type="InterPro" id="IPR036291">
    <property type="entry name" value="NAD(P)-bd_dom_sf"/>
</dbReference>
<feature type="domain" description="Enoyl reductase (ER)" evidence="3">
    <location>
        <begin position="20"/>
        <end position="333"/>
    </location>
</feature>
<sequence>MPNSKPLPITMKAIVANEPGGPDCLKLIERPVPAPGASQILIKVAYAGVNRPDCIQRSGGYPPPPGASDIFGLEISGEVVQIGEDVKDLKLGDQVTALVSGGGYAQYCTADQGSVLPVPSGISMEQAAGLPETFFTVWHNVFQRAKLEQGETFLVHGGSSGIGTTAIQLAKAFGATVITTAGNEEKCQICRDLGADLAINYKDQDWVKELRSWTNKKGANVILDMVGGDYITKNYIAAANDGRIVSIAFLQGGLVEADFRRLMMKRLVHTGSTLRARSDSFKAKIADELREQVWPLLSKGMVKPLIYKTYPLEDAGKAHRLMESSQHSGKIMLRID</sequence>
<dbReference type="SUPFAM" id="SSF50129">
    <property type="entry name" value="GroES-like"/>
    <property type="match status" value="1"/>
</dbReference>
<dbReference type="InterPro" id="IPR014189">
    <property type="entry name" value="Quinone_OxRdtase_PIG3"/>
</dbReference>
<dbReference type="InterPro" id="IPR011032">
    <property type="entry name" value="GroES-like_sf"/>
</dbReference>
<organism evidence="4 5">
    <name type="scientific">Cohaesibacter gelatinilyticus</name>
    <dbReference type="NCBI Taxonomy" id="372072"/>
    <lineage>
        <taxon>Bacteria</taxon>
        <taxon>Pseudomonadati</taxon>
        <taxon>Pseudomonadota</taxon>
        <taxon>Alphaproteobacteria</taxon>
        <taxon>Hyphomicrobiales</taxon>
        <taxon>Cohaesibacteraceae</taxon>
    </lineage>
</organism>
<dbReference type="Gene3D" id="3.90.180.10">
    <property type="entry name" value="Medium-chain alcohol dehydrogenases, catalytic domain"/>
    <property type="match status" value="1"/>
</dbReference>
<accession>A0A285PB45</accession>
<dbReference type="GO" id="GO:0016651">
    <property type="term" value="F:oxidoreductase activity, acting on NAD(P)H"/>
    <property type="evidence" value="ECO:0007669"/>
    <property type="project" value="TreeGrafter"/>
</dbReference>
<dbReference type="InterPro" id="IPR013149">
    <property type="entry name" value="ADH-like_C"/>
</dbReference>
<evidence type="ECO:0000256" key="1">
    <source>
        <dbReference type="ARBA" id="ARBA00022857"/>
    </source>
</evidence>
<dbReference type="Pfam" id="PF08240">
    <property type="entry name" value="ADH_N"/>
    <property type="match status" value="1"/>
</dbReference>
<dbReference type="Pfam" id="PF00107">
    <property type="entry name" value="ADH_zinc_N"/>
    <property type="match status" value="1"/>
</dbReference>
<dbReference type="EMBL" id="OBEL01000002">
    <property type="protein sequence ID" value="SNZ18944.1"/>
    <property type="molecule type" value="Genomic_DNA"/>
</dbReference>
<dbReference type="AlphaFoldDB" id="A0A285PB45"/>
<keyword evidence="1" id="KW-0521">NADP</keyword>
<proteinExistence type="predicted"/>